<evidence type="ECO:0000313" key="3">
    <source>
        <dbReference type="Proteomes" id="UP000054075"/>
    </source>
</evidence>
<name>A8PQH9_9COXI</name>
<dbReference type="Proteomes" id="UP000054075">
    <property type="component" value="Unassembled WGS sequence"/>
</dbReference>
<gene>
    <name evidence="2" type="ORF">RICGR_1526</name>
</gene>
<reference evidence="2" key="2">
    <citation type="submission" date="2007-10" db="EMBL/GenBank/DDBJ databases">
        <authorList>
            <person name="Myers G.S."/>
        </authorList>
    </citation>
    <scope>NUCLEOTIDE SEQUENCE [LARGE SCALE GENOMIC DNA]</scope>
</reference>
<evidence type="ECO:0000313" key="2">
    <source>
        <dbReference type="EMBL" id="EDP46421.1"/>
    </source>
</evidence>
<comment type="similarity">
    <text evidence="1">Belongs to the transposase 8 family.</text>
</comment>
<accession>A8PQH9</accession>
<dbReference type="PANTHER" id="PTHR33609">
    <property type="entry name" value="LOW CALCIUM RESPONSE LOCUS PROTEIN S"/>
    <property type="match status" value="1"/>
</dbReference>
<keyword evidence="3" id="KW-1185">Reference proteome</keyword>
<dbReference type="STRING" id="59196.RICGR_1526"/>
<dbReference type="GO" id="GO:0006313">
    <property type="term" value="P:DNA transposition"/>
    <property type="evidence" value="ECO:0007669"/>
    <property type="project" value="InterPro"/>
</dbReference>
<dbReference type="InterPro" id="IPR052546">
    <property type="entry name" value="Transposase_8_domain"/>
</dbReference>
<comment type="caution">
    <text evidence="2">The sequence shown here is derived from an EMBL/GenBank/DDBJ whole genome shotgun (WGS) entry which is preliminary data.</text>
</comment>
<dbReference type="eggNOG" id="COG2963">
    <property type="taxonomic scope" value="Bacteria"/>
</dbReference>
<dbReference type="InterPro" id="IPR009057">
    <property type="entry name" value="Homeodomain-like_sf"/>
</dbReference>
<proteinExistence type="inferred from homology"/>
<evidence type="ECO:0000256" key="1">
    <source>
        <dbReference type="ARBA" id="ARBA00009964"/>
    </source>
</evidence>
<dbReference type="GO" id="GO:0004803">
    <property type="term" value="F:transposase activity"/>
    <property type="evidence" value="ECO:0007669"/>
    <property type="project" value="InterPro"/>
</dbReference>
<dbReference type="EMBL" id="AAQJ02000001">
    <property type="protein sequence ID" value="EDP46421.1"/>
    <property type="molecule type" value="Genomic_DNA"/>
</dbReference>
<dbReference type="AlphaFoldDB" id="A8PQH9"/>
<dbReference type="OrthoDB" id="9774685at2"/>
<dbReference type="RefSeq" id="WP_006035399.1">
    <property type="nucleotide sequence ID" value="NZ_AAQJ02000001.1"/>
</dbReference>
<dbReference type="PANTHER" id="PTHR33609:SF1">
    <property type="entry name" value="TRANSPOSASE"/>
    <property type="match status" value="1"/>
</dbReference>
<dbReference type="GO" id="GO:0003677">
    <property type="term" value="F:DNA binding"/>
    <property type="evidence" value="ECO:0007669"/>
    <property type="project" value="InterPro"/>
</dbReference>
<reference evidence="2" key="1">
    <citation type="submission" date="2006-04" db="EMBL/GenBank/DDBJ databases">
        <authorList>
            <person name="Seshadri R."/>
            <person name="Federici B.A."/>
        </authorList>
    </citation>
    <scope>NUCLEOTIDE SEQUENCE [LARGE SCALE GENOMIC DNA]</scope>
</reference>
<dbReference type="SUPFAM" id="SSF46689">
    <property type="entry name" value="Homeodomain-like"/>
    <property type="match status" value="1"/>
</dbReference>
<dbReference type="Pfam" id="PF01527">
    <property type="entry name" value="HTH_Tnp_1"/>
    <property type="match status" value="1"/>
</dbReference>
<sequence>MKKKKFSESQIITVLKEYGAGVPAVELARKYGIGESTIYTWQTKYGDMELSELKRLRQLEDEHTRLKKMYATLSMDHELLKEVLEKKYHVDLSGVKS</sequence>
<dbReference type="Gene3D" id="1.10.10.60">
    <property type="entry name" value="Homeodomain-like"/>
    <property type="match status" value="1"/>
</dbReference>
<protein>
    <submittedName>
        <fullName evidence="2">Transposase subfamily</fullName>
    </submittedName>
</protein>
<dbReference type="InterPro" id="IPR002514">
    <property type="entry name" value="Transposase_8"/>
</dbReference>
<organism evidence="2 3">
    <name type="scientific">Rickettsiella grylli</name>
    <dbReference type="NCBI Taxonomy" id="59196"/>
    <lineage>
        <taxon>Bacteria</taxon>
        <taxon>Pseudomonadati</taxon>
        <taxon>Pseudomonadota</taxon>
        <taxon>Gammaproteobacteria</taxon>
        <taxon>Legionellales</taxon>
        <taxon>Coxiellaceae</taxon>
        <taxon>Rickettsiella</taxon>
    </lineage>
</organism>